<dbReference type="AlphaFoldDB" id="A0AAV5SHP7"/>
<keyword evidence="6 10" id="KW-0472">Membrane</keyword>
<evidence type="ECO:0000256" key="1">
    <source>
        <dbReference type="ARBA" id="ARBA00004651"/>
    </source>
</evidence>
<keyword evidence="5" id="KW-0297">G-protein coupled receptor</keyword>
<reference evidence="12" key="1">
    <citation type="submission" date="2023-10" db="EMBL/GenBank/DDBJ databases">
        <title>Genome assembly of Pristionchus species.</title>
        <authorList>
            <person name="Yoshida K."/>
            <person name="Sommer R.J."/>
        </authorList>
    </citation>
    <scope>NUCLEOTIDE SEQUENCE</scope>
    <source>
        <strain evidence="12">RS0144</strain>
    </source>
</reference>
<dbReference type="PANTHER" id="PTHR24229">
    <property type="entry name" value="NEUROPEPTIDES RECEPTOR"/>
    <property type="match status" value="1"/>
</dbReference>
<accession>A0AAV5SHP7</accession>
<dbReference type="Gene3D" id="1.20.1070.10">
    <property type="entry name" value="Rhodopsin 7-helix transmembrane proteins"/>
    <property type="match status" value="1"/>
</dbReference>
<dbReference type="InterPro" id="IPR017452">
    <property type="entry name" value="GPCR_Rhodpsn_7TM"/>
</dbReference>
<feature type="non-terminal residue" evidence="12">
    <location>
        <position position="1"/>
    </location>
</feature>
<comment type="subcellular location">
    <subcellularLocation>
        <location evidence="1">Cell membrane</location>
        <topology evidence="1">Multi-pass membrane protein</topology>
    </subcellularLocation>
</comment>
<feature type="domain" description="G-protein coupled receptors family 1 profile" evidence="11">
    <location>
        <begin position="1"/>
        <end position="129"/>
    </location>
</feature>
<dbReference type="GO" id="GO:0043005">
    <property type="term" value="C:neuron projection"/>
    <property type="evidence" value="ECO:0007669"/>
    <property type="project" value="TreeGrafter"/>
</dbReference>
<feature type="compositionally biased region" description="Basic and acidic residues" evidence="9">
    <location>
        <begin position="42"/>
        <end position="55"/>
    </location>
</feature>
<dbReference type="GO" id="GO:0042277">
    <property type="term" value="F:peptide binding"/>
    <property type="evidence" value="ECO:0007669"/>
    <property type="project" value="TreeGrafter"/>
</dbReference>
<protein>
    <recommendedName>
        <fullName evidence="11">G-protein coupled receptors family 1 profile domain-containing protein</fullName>
    </recommendedName>
</protein>
<name>A0AAV5SHP7_9BILA</name>
<gene>
    <name evidence="12" type="ORF">PENTCL1PPCAC_4332</name>
</gene>
<feature type="region of interest" description="Disordered" evidence="9">
    <location>
        <begin position="42"/>
        <end position="61"/>
    </location>
</feature>
<evidence type="ECO:0000256" key="10">
    <source>
        <dbReference type="SAM" id="Phobius"/>
    </source>
</evidence>
<evidence type="ECO:0000256" key="2">
    <source>
        <dbReference type="ARBA" id="ARBA00022475"/>
    </source>
</evidence>
<evidence type="ECO:0000256" key="4">
    <source>
        <dbReference type="ARBA" id="ARBA00022989"/>
    </source>
</evidence>
<feature type="transmembrane region" description="Helical" evidence="10">
    <location>
        <begin position="12"/>
        <end position="31"/>
    </location>
</feature>
<feature type="transmembrane region" description="Helical" evidence="10">
    <location>
        <begin position="65"/>
        <end position="85"/>
    </location>
</feature>
<dbReference type="PROSITE" id="PS50262">
    <property type="entry name" value="G_PROTEIN_RECEP_F1_2"/>
    <property type="match status" value="1"/>
</dbReference>
<keyword evidence="8" id="KW-0807">Transducer</keyword>
<keyword evidence="2" id="KW-1003">Cell membrane</keyword>
<evidence type="ECO:0000313" key="12">
    <source>
        <dbReference type="EMBL" id="GMS82157.1"/>
    </source>
</evidence>
<dbReference type="InterPro" id="IPR000276">
    <property type="entry name" value="GPCR_Rhodpsn"/>
</dbReference>
<keyword evidence="4 10" id="KW-1133">Transmembrane helix</keyword>
<evidence type="ECO:0000256" key="6">
    <source>
        <dbReference type="ARBA" id="ARBA00023136"/>
    </source>
</evidence>
<dbReference type="PANTHER" id="PTHR24229:SF100">
    <property type="entry name" value="G-PROTEIN COUPLED RECEPTORS FAMILY 1 PROFILE DOMAIN-CONTAINING PROTEIN"/>
    <property type="match status" value="1"/>
</dbReference>
<sequence>FFVELADSLLCYVIPCAVVVVLNVLVAYQMAMSRNYFHGDSRASNRVGSCRDSKRSGGSTHSGHLTILWVVPMVFVLLNSPFYIVKIIELFERTLTNATPETYSHFRIILHNLSHYLYYLNFSCDVIVYAFSSSHFRKAVYTTFRKLTNAPPKKKQKYTAM</sequence>
<keyword evidence="3 10" id="KW-0812">Transmembrane</keyword>
<evidence type="ECO:0000256" key="9">
    <source>
        <dbReference type="SAM" id="MobiDB-lite"/>
    </source>
</evidence>
<dbReference type="Proteomes" id="UP001432027">
    <property type="component" value="Unassembled WGS sequence"/>
</dbReference>
<evidence type="ECO:0000256" key="3">
    <source>
        <dbReference type="ARBA" id="ARBA00022692"/>
    </source>
</evidence>
<evidence type="ECO:0000259" key="11">
    <source>
        <dbReference type="PROSITE" id="PS50262"/>
    </source>
</evidence>
<dbReference type="GO" id="GO:0004930">
    <property type="term" value="F:G protein-coupled receptor activity"/>
    <property type="evidence" value="ECO:0007669"/>
    <property type="project" value="UniProtKB-KW"/>
</dbReference>
<comment type="caution">
    <text evidence="12">The sequence shown here is derived from an EMBL/GenBank/DDBJ whole genome shotgun (WGS) entry which is preliminary data.</text>
</comment>
<evidence type="ECO:0000256" key="7">
    <source>
        <dbReference type="ARBA" id="ARBA00023170"/>
    </source>
</evidence>
<feature type="non-terminal residue" evidence="12">
    <location>
        <position position="161"/>
    </location>
</feature>
<proteinExistence type="predicted"/>
<dbReference type="PRINTS" id="PR00237">
    <property type="entry name" value="GPCRRHODOPSN"/>
</dbReference>
<dbReference type="GO" id="GO:0005886">
    <property type="term" value="C:plasma membrane"/>
    <property type="evidence" value="ECO:0007669"/>
    <property type="project" value="UniProtKB-SubCell"/>
</dbReference>
<organism evidence="12 13">
    <name type="scientific">Pristionchus entomophagus</name>
    <dbReference type="NCBI Taxonomy" id="358040"/>
    <lineage>
        <taxon>Eukaryota</taxon>
        <taxon>Metazoa</taxon>
        <taxon>Ecdysozoa</taxon>
        <taxon>Nematoda</taxon>
        <taxon>Chromadorea</taxon>
        <taxon>Rhabditida</taxon>
        <taxon>Rhabditina</taxon>
        <taxon>Diplogasteromorpha</taxon>
        <taxon>Diplogasteroidea</taxon>
        <taxon>Neodiplogasteridae</taxon>
        <taxon>Pristionchus</taxon>
    </lineage>
</organism>
<keyword evidence="7" id="KW-0675">Receptor</keyword>
<dbReference type="SUPFAM" id="SSF81321">
    <property type="entry name" value="Family A G protein-coupled receptor-like"/>
    <property type="match status" value="1"/>
</dbReference>
<evidence type="ECO:0000256" key="5">
    <source>
        <dbReference type="ARBA" id="ARBA00023040"/>
    </source>
</evidence>
<dbReference type="EMBL" id="BTSX01000001">
    <property type="protein sequence ID" value="GMS82157.1"/>
    <property type="molecule type" value="Genomic_DNA"/>
</dbReference>
<evidence type="ECO:0000256" key="8">
    <source>
        <dbReference type="ARBA" id="ARBA00023224"/>
    </source>
</evidence>
<keyword evidence="13" id="KW-1185">Reference proteome</keyword>
<evidence type="ECO:0000313" key="13">
    <source>
        <dbReference type="Proteomes" id="UP001432027"/>
    </source>
</evidence>